<dbReference type="Pfam" id="PF07969">
    <property type="entry name" value="Amidohydro_3"/>
    <property type="match status" value="1"/>
</dbReference>
<comment type="caution">
    <text evidence="2">The sequence shown here is derived from an EMBL/GenBank/DDBJ whole genome shotgun (WGS) entry which is preliminary data.</text>
</comment>
<dbReference type="EMBL" id="JANF02000012">
    <property type="protein sequence ID" value="KER37640.1"/>
    <property type="molecule type" value="Genomic_DNA"/>
</dbReference>
<gene>
    <name evidence="2" type="ORF">AL00_04315</name>
</gene>
<dbReference type="PANTHER" id="PTHR22642">
    <property type="entry name" value="IMIDAZOLONEPROPIONASE"/>
    <property type="match status" value="1"/>
</dbReference>
<organism evidence="2 3">
    <name type="scientific">Sphingobium indicum F2</name>
    <dbReference type="NCBI Taxonomy" id="1450518"/>
    <lineage>
        <taxon>Bacteria</taxon>
        <taxon>Pseudomonadati</taxon>
        <taxon>Pseudomonadota</taxon>
        <taxon>Alphaproteobacteria</taxon>
        <taxon>Sphingomonadales</taxon>
        <taxon>Sphingomonadaceae</taxon>
        <taxon>Sphingobium</taxon>
    </lineage>
</organism>
<dbReference type="InterPro" id="IPR011059">
    <property type="entry name" value="Metal-dep_hydrolase_composite"/>
</dbReference>
<dbReference type="GO" id="GO:0016810">
    <property type="term" value="F:hydrolase activity, acting on carbon-nitrogen (but not peptide) bonds"/>
    <property type="evidence" value="ECO:0007669"/>
    <property type="project" value="InterPro"/>
</dbReference>
<dbReference type="Proteomes" id="UP000028135">
    <property type="component" value="Unassembled WGS sequence"/>
</dbReference>
<evidence type="ECO:0000313" key="3">
    <source>
        <dbReference type="Proteomes" id="UP000028135"/>
    </source>
</evidence>
<dbReference type="InterPro" id="IPR013108">
    <property type="entry name" value="Amidohydro_3"/>
</dbReference>
<dbReference type="Gene3D" id="2.30.40.10">
    <property type="entry name" value="Urease, subunit C, domain 1"/>
    <property type="match status" value="1"/>
</dbReference>
<dbReference type="AlphaFoldDB" id="A0A8E1C3U0"/>
<dbReference type="Gene3D" id="3.20.20.140">
    <property type="entry name" value="Metal-dependent hydrolases"/>
    <property type="match status" value="1"/>
</dbReference>
<dbReference type="SUPFAM" id="SSF51338">
    <property type="entry name" value="Composite domain of metallo-dependent hydrolases"/>
    <property type="match status" value="1"/>
</dbReference>
<dbReference type="PANTHER" id="PTHR22642:SF2">
    <property type="entry name" value="PROTEIN LONG AFTER FAR-RED 3"/>
    <property type="match status" value="1"/>
</dbReference>
<proteinExistence type="predicted"/>
<reference evidence="2 3" key="1">
    <citation type="submission" date="2014-05" db="EMBL/GenBank/DDBJ databases">
        <title>Genome Announcement of Sphingobium lucknowense F2.</title>
        <authorList>
            <person name="Lal R."/>
            <person name="Negi V."/>
            <person name="Lata P."/>
            <person name="Sangwan N."/>
            <person name="Gupta S.K."/>
            <person name="Rao D.L.N."/>
            <person name="Das S."/>
        </authorList>
    </citation>
    <scope>NUCLEOTIDE SEQUENCE [LARGE SCALE GENOMIC DNA]</scope>
    <source>
        <strain evidence="2 3">F2</strain>
    </source>
</reference>
<feature type="domain" description="Amidohydrolase 3" evidence="1">
    <location>
        <begin position="22"/>
        <end position="87"/>
    </location>
</feature>
<protein>
    <recommendedName>
        <fullName evidence="1">Amidohydrolase 3 domain-containing protein</fullName>
    </recommendedName>
</protein>
<accession>A0A8E1C3U0</accession>
<name>A0A8E1C3U0_9SPHN</name>
<evidence type="ECO:0000259" key="1">
    <source>
        <dbReference type="Pfam" id="PF07969"/>
    </source>
</evidence>
<sequence>MYYFASRDSISGGAYGPAEAITSRQRLIRMFTINYARMIGAEKVRGSIEPGKLADFAVIDTDLLTVPVAKIRDAAAVSTYVGGRQVFAAGTTK</sequence>
<evidence type="ECO:0000313" key="2">
    <source>
        <dbReference type="EMBL" id="KER37640.1"/>
    </source>
</evidence>